<gene>
    <name evidence="1" type="ORF">EFA69_16170</name>
</gene>
<name>A0A3M9MRY8_9BACT</name>
<sequence length="197" mass="22603">MSRRLTTQTDADVLIEHLYKGKGTLTPALEEKLDRLQSCLELTRKYGSRLKVIPMLVKKYNRDGKKYSAHTAQEDFDDCQEVFGAGTQTNRMFWFDIVLGMMMDTRNAILATRNYKAASLVEVRMLNAIKDFIGDNEAYPVDKLQPQNVEVGFFPELLNVKLPDNLEEQLKKLKEAKKRKDLMIEGEAQDAEVIPNE</sequence>
<accession>A0A3M9MRY8</accession>
<dbReference type="EMBL" id="RJJE01000017">
    <property type="protein sequence ID" value="RNI27653.1"/>
    <property type="molecule type" value="Genomic_DNA"/>
</dbReference>
<organism evidence="1 2">
    <name type="scientific">Rufibacter immobilis</name>
    <dbReference type="NCBI Taxonomy" id="1348778"/>
    <lineage>
        <taxon>Bacteria</taxon>
        <taxon>Pseudomonadati</taxon>
        <taxon>Bacteroidota</taxon>
        <taxon>Cytophagia</taxon>
        <taxon>Cytophagales</taxon>
        <taxon>Hymenobacteraceae</taxon>
        <taxon>Rufibacter</taxon>
    </lineage>
</organism>
<evidence type="ECO:0000313" key="2">
    <source>
        <dbReference type="Proteomes" id="UP000271010"/>
    </source>
</evidence>
<dbReference type="RefSeq" id="WP_123134121.1">
    <property type="nucleotide sequence ID" value="NZ_RJJE01000017.1"/>
</dbReference>
<protein>
    <submittedName>
        <fullName evidence="1">Uncharacterized protein</fullName>
    </submittedName>
</protein>
<dbReference type="Proteomes" id="UP000271010">
    <property type="component" value="Unassembled WGS sequence"/>
</dbReference>
<dbReference type="AlphaFoldDB" id="A0A3M9MRY8"/>
<proteinExistence type="predicted"/>
<comment type="caution">
    <text evidence="1">The sequence shown here is derived from an EMBL/GenBank/DDBJ whole genome shotgun (WGS) entry which is preliminary data.</text>
</comment>
<evidence type="ECO:0000313" key="1">
    <source>
        <dbReference type="EMBL" id="RNI27653.1"/>
    </source>
</evidence>
<dbReference type="OrthoDB" id="838734at2"/>
<reference evidence="1 2" key="1">
    <citation type="submission" date="2018-11" db="EMBL/GenBank/DDBJ databases">
        <title>Rufibacter latericius sp. nov., isolated from water in Baiyang Lake.</title>
        <authorList>
            <person name="Yang Y."/>
        </authorList>
    </citation>
    <scope>NUCLEOTIDE SEQUENCE [LARGE SCALE GENOMIC DNA]</scope>
    <source>
        <strain evidence="1 2">MCC P1</strain>
    </source>
</reference>
<keyword evidence="2" id="KW-1185">Reference proteome</keyword>